<evidence type="ECO:0000256" key="8">
    <source>
        <dbReference type="RuleBase" id="RU363041"/>
    </source>
</evidence>
<dbReference type="InterPro" id="IPR002781">
    <property type="entry name" value="TM_pro_TauE-like"/>
</dbReference>
<dbReference type="PANTHER" id="PTHR30269">
    <property type="entry name" value="TRANSMEMBRANE PROTEIN YFCA"/>
    <property type="match status" value="1"/>
</dbReference>
<organism evidence="9 10">
    <name type="scientific">Myroides profundi</name>
    <dbReference type="NCBI Taxonomy" id="480520"/>
    <lineage>
        <taxon>Bacteria</taxon>
        <taxon>Pseudomonadati</taxon>
        <taxon>Bacteroidota</taxon>
        <taxon>Flavobacteriia</taxon>
        <taxon>Flavobacteriales</taxon>
        <taxon>Flavobacteriaceae</taxon>
        <taxon>Myroides</taxon>
    </lineage>
</organism>
<comment type="caution">
    <text evidence="9">The sequence shown here is derived from an EMBL/GenBank/DDBJ whole genome shotgun (WGS) entry which is preliminary data.</text>
</comment>
<evidence type="ECO:0000256" key="6">
    <source>
        <dbReference type="ARBA" id="ARBA00022989"/>
    </source>
</evidence>
<dbReference type="PANTHER" id="PTHR30269:SF0">
    <property type="entry name" value="MEMBRANE TRANSPORTER PROTEIN YFCA-RELATED"/>
    <property type="match status" value="1"/>
</dbReference>
<dbReference type="EMBL" id="FOFY01000009">
    <property type="protein sequence ID" value="SER10652.1"/>
    <property type="molecule type" value="Genomic_DNA"/>
</dbReference>
<feature type="transmembrane region" description="Helical" evidence="8">
    <location>
        <begin position="148"/>
        <end position="164"/>
    </location>
</feature>
<evidence type="ECO:0000256" key="3">
    <source>
        <dbReference type="ARBA" id="ARBA00022448"/>
    </source>
</evidence>
<keyword evidence="10" id="KW-1185">Reference proteome</keyword>
<dbReference type="InterPro" id="IPR052017">
    <property type="entry name" value="TSUP"/>
</dbReference>
<name>A0AAJ4W4T0_MYRPR</name>
<evidence type="ECO:0000256" key="4">
    <source>
        <dbReference type="ARBA" id="ARBA00022475"/>
    </source>
</evidence>
<dbReference type="AlphaFoldDB" id="A0AAJ4W4T0"/>
<feature type="transmembrane region" description="Helical" evidence="8">
    <location>
        <begin position="53"/>
        <end position="76"/>
    </location>
</feature>
<evidence type="ECO:0000256" key="5">
    <source>
        <dbReference type="ARBA" id="ARBA00022692"/>
    </source>
</evidence>
<evidence type="ECO:0000256" key="2">
    <source>
        <dbReference type="ARBA" id="ARBA00009142"/>
    </source>
</evidence>
<feature type="transmembrane region" description="Helical" evidence="8">
    <location>
        <begin position="279"/>
        <end position="297"/>
    </location>
</feature>
<comment type="subcellular location">
    <subcellularLocation>
        <location evidence="1 8">Cell membrane</location>
        <topology evidence="1 8">Multi-pass membrane protein</topology>
    </subcellularLocation>
</comment>
<dbReference type="GO" id="GO:0005886">
    <property type="term" value="C:plasma membrane"/>
    <property type="evidence" value="ECO:0007669"/>
    <property type="project" value="UniProtKB-SubCell"/>
</dbReference>
<dbReference type="Pfam" id="PF01925">
    <property type="entry name" value="TauE"/>
    <property type="match status" value="1"/>
</dbReference>
<feature type="transmembrane region" description="Helical" evidence="8">
    <location>
        <begin position="184"/>
        <end position="202"/>
    </location>
</feature>
<keyword evidence="5 8" id="KW-0812">Transmembrane</keyword>
<feature type="transmembrane region" description="Helical" evidence="8">
    <location>
        <begin position="121"/>
        <end position="142"/>
    </location>
</feature>
<proteinExistence type="inferred from homology"/>
<dbReference type="Proteomes" id="UP000183496">
    <property type="component" value="Unassembled WGS sequence"/>
</dbReference>
<dbReference type="KEGG" id="mpw:MPR_2277"/>
<evidence type="ECO:0000313" key="10">
    <source>
        <dbReference type="Proteomes" id="UP000183496"/>
    </source>
</evidence>
<keyword evidence="4 8" id="KW-1003">Cell membrane</keyword>
<gene>
    <name evidence="9" type="ORF">SAMN04488089_109115</name>
</gene>
<keyword evidence="3" id="KW-0813">Transport</keyword>
<sequence length="302" mass="33733">MILIQNERKPLTFVSGFLLASGFKIKKEKYTLEDKVILLHLCTYKTQMELDILLYLGIVAFCAGFIDAIAGGGGLIQTPLGLALLPQIPVSTVIGTLKIPAFSGTAIAVRQYLKQTKINWMYFALLALISFGSAFAGSYVLTIVNNDFMKPLLFIILIALWIFTYIKKDFSRKAITNITDRQKYIWGVIISVVVGFYDGFIGPATGTFFIMGFVFLIGFDFFKASAYAKLINLVTNFGSICLFLLKGAIIWKVAIPMAVCNGLGGYFGAKMAILKGQVWVRYIFLFIMFIAICRFGYEVWFK</sequence>
<evidence type="ECO:0000256" key="7">
    <source>
        <dbReference type="ARBA" id="ARBA00023136"/>
    </source>
</evidence>
<comment type="similarity">
    <text evidence="2 8">Belongs to the 4-toluene sulfonate uptake permease (TSUP) (TC 2.A.102) family.</text>
</comment>
<reference evidence="9 10" key="1">
    <citation type="submission" date="2016-10" db="EMBL/GenBank/DDBJ databases">
        <authorList>
            <person name="Varghese N."/>
            <person name="Submissions S."/>
        </authorList>
    </citation>
    <scope>NUCLEOTIDE SEQUENCE [LARGE SCALE GENOMIC DNA]</scope>
    <source>
        <strain evidence="10">DSM 19823 / KCTC 23066 / CCTCC M 208030 / D25</strain>
    </source>
</reference>
<keyword evidence="6 8" id="KW-1133">Transmembrane helix</keyword>
<protein>
    <recommendedName>
        <fullName evidence="8">Probable membrane transporter protein</fullName>
    </recommendedName>
</protein>
<evidence type="ECO:0000256" key="1">
    <source>
        <dbReference type="ARBA" id="ARBA00004651"/>
    </source>
</evidence>
<accession>A0AAJ4W4T0</accession>
<feature type="transmembrane region" description="Helical" evidence="8">
    <location>
        <begin position="240"/>
        <end position="259"/>
    </location>
</feature>
<feature type="transmembrane region" description="Helical" evidence="8">
    <location>
        <begin position="88"/>
        <end position="109"/>
    </location>
</feature>
<keyword evidence="7 8" id="KW-0472">Membrane</keyword>
<evidence type="ECO:0000313" key="9">
    <source>
        <dbReference type="EMBL" id="SER10652.1"/>
    </source>
</evidence>